<protein>
    <submittedName>
        <fullName evidence="1">Uncharacterized protein</fullName>
    </submittedName>
</protein>
<proteinExistence type="predicted"/>
<dbReference type="AlphaFoldDB" id="A0A821UVA3"/>
<evidence type="ECO:0000313" key="1">
    <source>
        <dbReference type="EMBL" id="CAF4896241.1"/>
    </source>
</evidence>
<reference evidence="1" key="1">
    <citation type="submission" date="2021-02" db="EMBL/GenBank/DDBJ databases">
        <authorList>
            <person name="Steward A R."/>
        </authorList>
    </citation>
    <scope>NUCLEOTIDE SEQUENCE</scope>
</reference>
<dbReference type="Proteomes" id="UP000663880">
    <property type="component" value="Unassembled WGS sequence"/>
</dbReference>
<name>A0A821UVA3_9NEOP</name>
<organism evidence="1 2">
    <name type="scientific">Pieris macdunnoughi</name>
    <dbReference type="NCBI Taxonomy" id="345717"/>
    <lineage>
        <taxon>Eukaryota</taxon>
        <taxon>Metazoa</taxon>
        <taxon>Ecdysozoa</taxon>
        <taxon>Arthropoda</taxon>
        <taxon>Hexapoda</taxon>
        <taxon>Insecta</taxon>
        <taxon>Pterygota</taxon>
        <taxon>Neoptera</taxon>
        <taxon>Endopterygota</taxon>
        <taxon>Lepidoptera</taxon>
        <taxon>Glossata</taxon>
        <taxon>Ditrysia</taxon>
        <taxon>Papilionoidea</taxon>
        <taxon>Pieridae</taxon>
        <taxon>Pierinae</taxon>
        <taxon>Pieris</taxon>
    </lineage>
</organism>
<keyword evidence="2" id="KW-1185">Reference proteome</keyword>
<dbReference type="EMBL" id="CAJOBZ010000034">
    <property type="protein sequence ID" value="CAF4896241.1"/>
    <property type="molecule type" value="Genomic_DNA"/>
</dbReference>
<comment type="caution">
    <text evidence="1">The sequence shown here is derived from an EMBL/GenBank/DDBJ whole genome shotgun (WGS) entry which is preliminary data.</text>
</comment>
<accession>A0A821UVA3</accession>
<evidence type="ECO:0000313" key="2">
    <source>
        <dbReference type="Proteomes" id="UP000663880"/>
    </source>
</evidence>
<gene>
    <name evidence="1" type="ORF">PMACD_LOCUS10899</name>
</gene>
<sequence>MPQNLPVYSPRAYTSPLPIKTYTYQLNRFRPPIIVNIVAPGSTGEGDLGDWAPASLAPELMLSVLNK</sequence>